<dbReference type="PANTHER" id="PTHR33408">
    <property type="entry name" value="TRANSPOSASE"/>
    <property type="match status" value="1"/>
</dbReference>
<evidence type="ECO:0000256" key="2">
    <source>
        <dbReference type="SAM" id="MobiDB-lite"/>
    </source>
</evidence>
<feature type="compositionally biased region" description="Low complexity" evidence="2">
    <location>
        <begin position="734"/>
        <end position="748"/>
    </location>
</feature>
<evidence type="ECO:0000259" key="4">
    <source>
        <dbReference type="Pfam" id="PF13751"/>
    </source>
</evidence>
<feature type="region of interest" description="Disordered" evidence="2">
    <location>
        <begin position="613"/>
        <end position="645"/>
    </location>
</feature>
<feature type="compositionally biased region" description="Basic and acidic residues" evidence="2">
    <location>
        <begin position="373"/>
        <end position="390"/>
    </location>
</feature>
<dbReference type="Proteomes" id="UP000584670">
    <property type="component" value="Unassembled WGS sequence"/>
</dbReference>
<dbReference type="Pfam" id="PF13751">
    <property type="entry name" value="DDE_Tnp_1_6"/>
    <property type="match status" value="1"/>
</dbReference>
<gene>
    <name evidence="5" type="ORF">H4N64_13840</name>
</gene>
<feature type="coiled-coil region" evidence="1">
    <location>
        <begin position="267"/>
        <end position="298"/>
    </location>
</feature>
<feature type="region of interest" description="Disordered" evidence="2">
    <location>
        <begin position="695"/>
        <end position="714"/>
    </location>
</feature>
<feature type="region of interest" description="Disordered" evidence="2">
    <location>
        <begin position="722"/>
        <end position="760"/>
    </location>
</feature>
<feature type="domain" description="Transposase DDE" evidence="4">
    <location>
        <begin position="537"/>
        <end position="603"/>
    </location>
</feature>
<feature type="region of interest" description="Disordered" evidence="2">
    <location>
        <begin position="358"/>
        <end position="395"/>
    </location>
</feature>
<reference evidence="5 6" key="1">
    <citation type="submission" date="2020-08" db="EMBL/GenBank/DDBJ databases">
        <title>Streptomyces sp. PSKA01 genome sequencing and assembly.</title>
        <authorList>
            <person name="Mandal S."/>
            <person name="Maiti P.K."/>
            <person name="Das P."/>
        </authorList>
    </citation>
    <scope>NUCLEOTIDE SEQUENCE [LARGE SCALE GENOMIC DNA]</scope>
    <source>
        <strain evidence="5 6">PSKA01</strain>
    </source>
</reference>
<evidence type="ECO:0000256" key="1">
    <source>
        <dbReference type="SAM" id="Coils"/>
    </source>
</evidence>
<evidence type="ECO:0000313" key="5">
    <source>
        <dbReference type="EMBL" id="MBC2902674.1"/>
    </source>
</evidence>
<proteinExistence type="predicted"/>
<feature type="compositionally biased region" description="Pro residues" evidence="2">
    <location>
        <begin position="749"/>
        <end position="760"/>
    </location>
</feature>
<keyword evidence="1" id="KW-0175">Coiled coil</keyword>
<organism evidence="5 6">
    <name type="scientific">Streptomyces cupreus</name>
    <dbReference type="NCBI Taxonomy" id="2759956"/>
    <lineage>
        <taxon>Bacteria</taxon>
        <taxon>Bacillati</taxon>
        <taxon>Actinomycetota</taxon>
        <taxon>Actinomycetes</taxon>
        <taxon>Kitasatosporales</taxon>
        <taxon>Streptomycetaceae</taxon>
        <taxon>Streptomyces</taxon>
    </lineage>
</organism>
<dbReference type="Pfam" id="PF05598">
    <property type="entry name" value="DUF772"/>
    <property type="match status" value="1"/>
</dbReference>
<dbReference type="EMBL" id="JACMSF010000012">
    <property type="protein sequence ID" value="MBC2902674.1"/>
    <property type="molecule type" value="Genomic_DNA"/>
</dbReference>
<feature type="domain" description="Transposase InsH N-terminal" evidence="3">
    <location>
        <begin position="32"/>
        <end position="123"/>
    </location>
</feature>
<evidence type="ECO:0000259" key="3">
    <source>
        <dbReference type="Pfam" id="PF05598"/>
    </source>
</evidence>
<dbReference type="PANTHER" id="PTHR33408:SF2">
    <property type="entry name" value="TRANSPOSASE DDE DOMAIN-CONTAINING PROTEIN"/>
    <property type="match status" value="1"/>
</dbReference>
<evidence type="ECO:0000313" key="6">
    <source>
        <dbReference type="Proteomes" id="UP000584670"/>
    </source>
</evidence>
<keyword evidence="6" id="KW-1185">Reference proteome</keyword>
<protein>
    <submittedName>
        <fullName evidence="5">Transposase</fullName>
    </submittedName>
</protein>
<sequence length="760" mass="83298">MEFAPLELLDESMAKGFRRVDRDQQFLLPVDMREWLPQDHVVWILLEVVDHLDLSRIESRYALGGRGRRAYDPRMMLVLLIYAYADGVRSSRQIERLCRTDVAMRVICGLQVPDHTAIARFRQLHQDSVRDLFTQVLLVCAKAGLGRLGTIAIDGTKIAANASRYASCRREWLQEQVAAITAEAAAADEAEDARFTARAKDTETPQQLRGRQDRERRLHRALEEVLAEEAARGLDAKAIATKHEEFLERTRRGDNTVGTRPVGVDPLAVAEARLQAAQDRLAREKAAKREQIEAMRERIRLFEAGHGPKPVLGPFSFDENRGREVARAKRWVVRAENELARARSARENAMDQATVTTAQITPGGGKRGPRGNSVKDRSAQVRRNVTDPDSRQMQGADGGALQGYNAQLAVGADGLIMACELVQDSNDRRQLKPMMPVAVAAALAVHQARCPRQCPDLGGCCIEACASPTGAGIMSASGCSQTSCPCTLDWIGTLLFDSGYWSEENLNAPGPDRLIAPGKARDLPQVDHNVKPPPEDADATTWMLYRLATEDGSTTYKRRAATVEPVNGQLKDRIRLRRFARRGRAACQSELELAALVLNLRKFCRLDPVFGQQPWPPEGNPADRKPVPASAATRTDSHALETTGASGPDVVSHCYCAVRTKTQQAHGRTPSPMAWVCPRPSHSGRSPSWTWAVAGSPRRRPGCGRWPGSARATVTGRSATWPLRTMSRPPYAPATPGSPGWPTPTTTAGPPPSAAPTTSP</sequence>
<dbReference type="AlphaFoldDB" id="A0A7X1J302"/>
<dbReference type="InterPro" id="IPR025668">
    <property type="entry name" value="Tnp_DDE_dom"/>
</dbReference>
<accession>A0A7X1J302</accession>
<name>A0A7X1J302_9ACTN</name>
<dbReference type="InterPro" id="IPR008490">
    <property type="entry name" value="Transposase_InsH_N"/>
</dbReference>
<comment type="caution">
    <text evidence="5">The sequence shown here is derived from an EMBL/GenBank/DDBJ whole genome shotgun (WGS) entry which is preliminary data.</text>
</comment>